<keyword evidence="6" id="KW-0276">Fatty acid metabolism</keyword>
<dbReference type="Gene3D" id="3.10.120.10">
    <property type="entry name" value="Cytochrome b5-like heme/steroid binding domain"/>
    <property type="match status" value="1"/>
</dbReference>
<evidence type="ECO:0000256" key="11">
    <source>
        <dbReference type="ARBA" id="ARBA00038168"/>
    </source>
</evidence>
<dbReference type="STRING" id="361077.A0A151ZHM3"/>
<evidence type="ECO:0000313" key="13">
    <source>
        <dbReference type="EMBL" id="KYQ93463.1"/>
    </source>
</evidence>
<dbReference type="PROSITE" id="PS50255">
    <property type="entry name" value="CYTOCHROME_B5_2"/>
    <property type="match status" value="1"/>
</dbReference>
<dbReference type="InterPro" id="IPR050668">
    <property type="entry name" value="Cytochrome_b5"/>
</dbReference>
<keyword evidence="14" id="KW-1185">Reference proteome</keyword>
<feature type="domain" description="Cytochrome b5 heme-binding" evidence="12">
    <location>
        <begin position="32"/>
        <end position="107"/>
    </location>
</feature>
<protein>
    <submittedName>
        <fullName evidence="13">Delta 5 fatty acid desaturase</fullName>
    </submittedName>
</protein>
<reference evidence="13 14" key="1">
    <citation type="submission" date="2015-12" db="EMBL/GenBank/DDBJ databases">
        <title>Dictyostelia acquired genes for synthesis and detection of signals that induce cell-type specialization by lateral gene transfer from prokaryotes.</title>
        <authorList>
            <person name="Gloeckner G."/>
            <person name="Schaap P."/>
        </authorList>
    </citation>
    <scope>NUCLEOTIDE SEQUENCE [LARGE SCALE GENOMIC DNA]</scope>
    <source>
        <strain evidence="13 14">TK</strain>
    </source>
</reference>
<dbReference type="GO" id="GO:0046872">
    <property type="term" value="F:metal ion binding"/>
    <property type="evidence" value="ECO:0007669"/>
    <property type="project" value="UniProtKB-KW"/>
</dbReference>
<dbReference type="GO" id="GO:0016020">
    <property type="term" value="C:membrane"/>
    <property type="evidence" value="ECO:0007669"/>
    <property type="project" value="TreeGrafter"/>
</dbReference>
<dbReference type="SMART" id="SM01117">
    <property type="entry name" value="Cyt-b5"/>
    <property type="match status" value="1"/>
</dbReference>
<dbReference type="PRINTS" id="PR00363">
    <property type="entry name" value="CYTOCHROMEB5"/>
</dbReference>
<name>A0A151ZHM3_TIELA</name>
<dbReference type="Proteomes" id="UP000076078">
    <property type="component" value="Unassembled WGS sequence"/>
</dbReference>
<proteinExistence type="inferred from homology"/>
<dbReference type="SUPFAM" id="SSF55856">
    <property type="entry name" value="Cytochrome b5-like heme/steroid binding domain"/>
    <property type="match status" value="1"/>
</dbReference>
<dbReference type="OMA" id="TWICIEN"/>
<dbReference type="PANTHER" id="PTHR19359">
    <property type="entry name" value="CYTOCHROME B5"/>
    <property type="match status" value="1"/>
</dbReference>
<evidence type="ECO:0000256" key="10">
    <source>
        <dbReference type="ARBA" id="ARBA00023160"/>
    </source>
</evidence>
<organism evidence="13 14">
    <name type="scientific">Tieghemostelium lacteum</name>
    <name type="common">Slime mold</name>
    <name type="synonym">Dictyostelium lacteum</name>
    <dbReference type="NCBI Taxonomy" id="361077"/>
    <lineage>
        <taxon>Eukaryota</taxon>
        <taxon>Amoebozoa</taxon>
        <taxon>Evosea</taxon>
        <taxon>Eumycetozoa</taxon>
        <taxon>Dictyostelia</taxon>
        <taxon>Dictyosteliales</taxon>
        <taxon>Raperosteliaceae</taxon>
        <taxon>Tieghemostelium</taxon>
    </lineage>
</organism>
<gene>
    <name evidence="13" type="ORF">DLAC_06155</name>
</gene>
<evidence type="ECO:0000256" key="4">
    <source>
        <dbReference type="ARBA" id="ARBA00022617"/>
    </source>
</evidence>
<keyword evidence="9" id="KW-0443">Lipid metabolism</keyword>
<evidence type="ECO:0000256" key="3">
    <source>
        <dbReference type="ARBA" id="ARBA00022516"/>
    </source>
</evidence>
<evidence type="ECO:0000256" key="8">
    <source>
        <dbReference type="ARBA" id="ARBA00023004"/>
    </source>
</evidence>
<evidence type="ECO:0000256" key="9">
    <source>
        <dbReference type="ARBA" id="ARBA00023098"/>
    </source>
</evidence>
<keyword evidence="3" id="KW-0444">Lipid biosynthesis</keyword>
<keyword evidence="10" id="KW-0275">Fatty acid biosynthesis</keyword>
<comment type="similarity">
    <text evidence="11">Belongs to the cytochrome b5 family.</text>
</comment>
<sequence length="110" mass="12503">MAGNILEYSDTSSHFNNIRTKPDQAHNNNNADTYYTKEEVAKHNTKSDLWMIINNDVYDFTLFFNLHPGGSIMLEGAGKDATYLFEDIGHSYEAVSLMSKYKIGKLSMKI</sequence>
<comment type="similarity">
    <text evidence="2">Belongs to the fatty acid desaturase type 1 family.</text>
</comment>
<accession>A0A151ZHM3</accession>
<evidence type="ECO:0000259" key="12">
    <source>
        <dbReference type="PROSITE" id="PS50255"/>
    </source>
</evidence>
<dbReference type="EMBL" id="LODT01000028">
    <property type="protein sequence ID" value="KYQ93463.1"/>
    <property type="molecule type" value="Genomic_DNA"/>
</dbReference>
<dbReference type="InterPro" id="IPR036400">
    <property type="entry name" value="Cyt_B5-like_heme/steroid_sf"/>
</dbReference>
<keyword evidence="8" id="KW-0408">Iron</keyword>
<dbReference type="FunCoup" id="A0A151ZHM3">
    <property type="interactions" value="68"/>
</dbReference>
<evidence type="ECO:0000313" key="14">
    <source>
        <dbReference type="Proteomes" id="UP000076078"/>
    </source>
</evidence>
<keyword evidence="7" id="KW-0249">Electron transport</keyword>
<evidence type="ECO:0000256" key="7">
    <source>
        <dbReference type="ARBA" id="ARBA00022982"/>
    </source>
</evidence>
<comment type="cofactor">
    <cofactor evidence="1">
        <name>Fe cation</name>
        <dbReference type="ChEBI" id="CHEBI:24875"/>
    </cofactor>
</comment>
<dbReference type="FunFam" id="3.10.120.10:FF:000007">
    <property type="entry name" value="Sulfite oxidase, mitochondrial"/>
    <property type="match status" value="1"/>
</dbReference>
<dbReference type="OrthoDB" id="14671at2759"/>
<evidence type="ECO:0000256" key="2">
    <source>
        <dbReference type="ARBA" id="ARBA00009295"/>
    </source>
</evidence>
<evidence type="ECO:0000256" key="5">
    <source>
        <dbReference type="ARBA" id="ARBA00022723"/>
    </source>
</evidence>
<evidence type="ECO:0000256" key="1">
    <source>
        <dbReference type="ARBA" id="ARBA00001962"/>
    </source>
</evidence>
<keyword evidence="5" id="KW-0479">Metal-binding</keyword>
<dbReference type="PANTHER" id="PTHR19359:SF119">
    <property type="entry name" value="CYTOCHROME B5 C"/>
    <property type="match status" value="1"/>
</dbReference>
<dbReference type="Pfam" id="PF00173">
    <property type="entry name" value="Cyt-b5"/>
    <property type="match status" value="1"/>
</dbReference>
<dbReference type="AlphaFoldDB" id="A0A151ZHM3"/>
<dbReference type="GO" id="GO:0006633">
    <property type="term" value="P:fatty acid biosynthetic process"/>
    <property type="evidence" value="ECO:0007669"/>
    <property type="project" value="UniProtKB-KW"/>
</dbReference>
<keyword evidence="4" id="KW-0349">Heme</keyword>
<comment type="caution">
    <text evidence="13">The sequence shown here is derived from an EMBL/GenBank/DDBJ whole genome shotgun (WGS) entry which is preliminary data.</text>
</comment>
<evidence type="ECO:0000256" key="6">
    <source>
        <dbReference type="ARBA" id="ARBA00022832"/>
    </source>
</evidence>
<dbReference type="GO" id="GO:0020037">
    <property type="term" value="F:heme binding"/>
    <property type="evidence" value="ECO:0007669"/>
    <property type="project" value="TreeGrafter"/>
</dbReference>
<dbReference type="InParanoid" id="A0A151ZHM3"/>
<dbReference type="InterPro" id="IPR001199">
    <property type="entry name" value="Cyt_B5-like_heme/steroid-bd"/>
</dbReference>
<keyword evidence="7" id="KW-0813">Transport</keyword>